<dbReference type="RefSeq" id="WP_210324615.1">
    <property type="nucleotide sequence ID" value="NZ_BMGG01000012.1"/>
</dbReference>
<evidence type="ECO:0000313" key="2">
    <source>
        <dbReference type="Proteomes" id="UP000637002"/>
    </source>
</evidence>
<protein>
    <submittedName>
        <fullName evidence="1">Uncharacterized protein</fullName>
    </submittedName>
</protein>
<gene>
    <name evidence="1" type="ORF">GCM10010994_57710</name>
</gene>
<name>A0A916UY49_9HYPH</name>
<reference evidence="1" key="2">
    <citation type="submission" date="2020-09" db="EMBL/GenBank/DDBJ databases">
        <authorList>
            <person name="Sun Q."/>
            <person name="Zhou Y."/>
        </authorList>
    </citation>
    <scope>NUCLEOTIDE SEQUENCE</scope>
    <source>
        <strain evidence="1">CGMCC 1.12919</strain>
    </source>
</reference>
<proteinExistence type="predicted"/>
<keyword evidence="2" id="KW-1185">Reference proteome</keyword>
<comment type="caution">
    <text evidence="1">The sequence shown here is derived from an EMBL/GenBank/DDBJ whole genome shotgun (WGS) entry which is preliminary data.</text>
</comment>
<evidence type="ECO:0000313" key="1">
    <source>
        <dbReference type="EMBL" id="GGC92343.1"/>
    </source>
</evidence>
<dbReference type="AlphaFoldDB" id="A0A916UY49"/>
<accession>A0A916UY49</accession>
<organism evidence="1 2">
    <name type="scientific">Chelatococcus reniformis</name>
    <dbReference type="NCBI Taxonomy" id="1494448"/>
    <lineage>
        <taxon>Bacteria</taxon>
        <taxon>Pseudomonadati</taxon>
        <taxon>Pseudomonadota</taxon>
        <taxon>Alphaproteobacteria</taxon>
        <taxon>Hyphomicrobiales</taxon>
        <taxon>Chelatococcaceae</taxon>
        <taxon>Chelatococcus</taxon>
    </lineage>
</organism>
<dbReference type="EMBL" id="BMGG01000012">
    <property type="protein sequence ID" value="GGC92343.1"/>
    <property type="molecule type" value="Genomic_DNA"/>
</dbReference>
<sequence>MGLNVNMSWLRPRSPKLSKLAEVGWLLESQSSGFIWDAPRKVSRSEPTPKHAKSVAYCPAVLDYESRLFEVVSPIDLHLKFAVDEQTKVPRLINGAGDASSIRTKHLSQMVVIVSPKEWRHPSRPLLQMMTPYIFIADEPVYINQMPPFVHYRPAALPGLLIGGRFPIDVWPRQLVWAFEWYDPKQDIVIRRGEPLFYVRFETQDPSRPVRLIEADMTPTLQEYIKGLSGVTNYVSRTFSLFNTARQRRPKTLLTPKVR</sequence>
<reference evidence="1" key="1">
    <citation type="journal article" date="2014" name="Int. J. Syst. Evol. Microbiol.">
        <title>Complete genome sequence of Corynebacterium casei LMG S-19264T (=DSM 44701T), isolated from a smear-ripened cheese.</title>
        <authorList>
            <consortium name="US DOE Joint Genome Institute (JGI-PGF)"/>
            <person name="Walter F."/>
            <person name="Albersmeier A."/>
            <person name="Kalinowski J."/>
            <person name="Ruckert C."/>
        </authorList>
    </citation>
    <scope>NUCLEOTIDE SEQUENCE</scope>
    <source>
        <strain evidence="1">CGMCC 1.12919</strain>
    </source>
</reference>
<dbReference type="Proteomes" id="UP000637002">
    <property type="component" value="Unassembled WGS sequence"/>
</dbReference>